<sequence length="81" mass="9263">MVFCDSQSAIQLASNPLSHERSKHVDIDCHFIRQHVQSQFLKLVHVKSSQQLADPLTKALSKPLYELLTSKWGMLDIYLPT</sequence>
<comment type="caution">
    <text evidence="1">The sequence shown here is derived from an EMBL/GenBank/DDBJ whole genome shotgun (WGS) entry which is preliminary data.</text>
</comment>
<evidence type="ECO:0000313" key="1">
    <source>
        <dbReference type="EMBL" id="PNX61970.1"/>
    </source>
</evidence>
<dbReference type="CDD" id="cd09272">
    <property type="entry name" value="RNase_HI_RT_Ty1"/>
    <property type="match status" value="1"/>
</dbReference>
<reference evidence="1 2" key="2">
    <citation type="journal article" date="2017" name="Front. Plant Sci.">
        <title>Gene Classification and Mining of Molecular Markers Useful in Red Clover (Trifolium pratense) Breeding.</title>
        <authorList>
            <person name="Istvanek J."/>
            <person name="Dluhosova J."/>
            <person name="Dluhos P."/>
            <person name="Patkova L."/>
            <person name="Nedelnik J."/>
            <person name="Repkova J."/>
        </authorList>
    </citation>
    <scope>NUCLEOTIDE SEQUENCE [LARGE SCALE GENOMIC DNA]</scope>
    <source>
        <strain evidence="2">cv. Tatra</strain>
        <tissue evidence="1">Young leaves</tissue>
    </source>
</reference>
<reference evidence="1 2" key="1">
    <citation type="journal article" date="2014" name="Am. J. Bot.">
        <title>Genome assembly and annotation for red clover (Trifolium pratense; Fabaceae).</title>
        <authorList>
            <person name="Istvanek J."/>
            <person name="Jaros M."/>
            <person name="Krenek A."/>
            <person name="Repkova J."/>
        </authorList>
    </citation>
    <scope>NUCLEOTIDE SEQUENCE [LARGE SCALE GENOMIC DNA]</scope>
    <source>
        <strain evidence="2">cv. Tatra</strain>
        <tissue evidence="1">Young leaves</tissue>
    </source>
</reference>
<proteinExistence type="predicted"/>
<dbReference type="STRING" id="57577.A0A2K3K6Q4"/>
<evidence type="ECO:0000313" key="2">
    <source>
        <dbReference type="Proteomes" id="UP000236291"/>
    </source>
</evidence>
<name>A0A2K3K6Q4_TRIPR</name>
<accession>A0A2K3K6Q4</accession>
<gene>
    <name evidence="1" type="ORF">L195_g060926</name>
</gene>
<dbReference type="Proteomes" id="UP000236291">
    <property type="component" value="Unassembled WGS sequence"/>
</dbReference>
<organism evidence="1 2">
    <name type="scientific">Trifolium pratense</name>
    <name type="common">Red clover</name>
    <dbReference type="NCBI Taxonomy" id="57577"/>
    <lineage>
        <taxon>Eukaryota</taxon>
        <taxon>Viridiplantae</taxon>
        <taxon>Streptophyta</taxon>
        <taxon>Embryophyta</taxon>
        <taxon>Tracheophyta</taxon>
        <taxon>Spermatophyta</taxon>
        <taxon>Magnoliopsida</taxon>
        <taxon>eudicotyledons</taxon>
        <taxon>Gunneridae</taxon>
        <taxon>Pentapetalae</taxon>
        <taxon>rosids</taxon>
        <taxon>fabids</taxon>
        <taxon>Fabales</taxon>
        <taxon>Fabaceae</taxon>
        <taxon>Papilionoideae</taxon>
        <taxon>50 kb inversion clade</taxon>
        <taxon>NPAAA clade</taxon>
        <taxon>Hologalegina</taxon>
        <taxon>IRL clade</taxon>
        <taxon>Trifolieae</taxon>
        <taxon>Trifolium</taxon>
    </lineage>
</organism>
<dbReference type="EMBL" id="ASHM01144734">
    <property type="protein sequence ID" value="PNX61970.1"/>
    <property type="molecule type" value="Genomic_DNA"/>
</dbReference>
<protein>
    <submittedName>
        <fullName evidence="1">Copia protein</fullName>
    </submittedName>
</protein>
<dbReference type="AlphaFoldDB" id="A0A2K3K6Q4"/>